<dbReference type="EMBL" id="UYRS01000430">
    <property type="protein sequence ID" value="VDK23209.1"/>
    <property type="molecule type" value="Genomic_DNA"/>
</dbReference>
<keyword evidence="1" id="KW-0175">Coiled coil</keyword>
<dbReference type="PANTHER" id="PTHR14166">
    <property type="entry name" value="SLIT-ROBO RHO GTPASE ACTIVATING PROTEIN"/>
    <property type="match status" value="1"/>
</dbReference>
<protein>
    <submittedName>
        <fullName evidence="6">FCH domain-containing protein</fullName>
    </submittedName>
</protein>
<dbReference type="InterPro" id="IPR027267">
    <property type="entry name" value="AH/BAR_dom_sf"/>
</dbReference>
<keyword evidence="5" id="KW-1185">Reference proteome</keyword>
<gene>
    <name evidence="4" type="ORF">TASK_LOCUS1535</name>
</gene>
<reference evidence="6" key="1">
    <citation type="submission" date="2017-02" db="UniProtKB">
        <authorList>
            <consortium name="WormBaseParasite"/>
        </authorList>
    </citation>
    <scope>IDENTIFICATION</scope>
</reference>
<accession>A0A0R3VVU9</accession>
<dbReference type="AlphaFoldDB" id="A0A0R3VVU9"/>
<dbReference type="WBParaSite" id="TASK_0000153401-mRNA-1">
    <property type="protein sequence ID" value="TASK_0000153401-mRNA-1"/>
    <property type="gene ID" value="TASK_0000153401"/>
</dbReference>
<organism evidence="6">
    <name type="scientific">Taenia asiatica</name>
    <name type="common">Asian tapeworm</name>
    <dbReference type="NCBI Taxonomy" id="60517"/>
    <lineage>
        <taxon>Eukaryota</taxon>
        <taxon>Metazoa</taxon>
        <taxon>Spiralia</taxon>
        <taxon>Lophotrochozoa</taxon>
        <taxon>Platyhelminthes</taxon>
        <taxon>Cestoda</taxon>
        <taxon>Eucestoda</taxon>
        <taxon>Cyclophyllidea</taxon>
        <taxon>Taeniidae</taxon>
        <taxon>Taenia</taxon>
    </lineage>
</organism>
<evidence type="ECO:0000256" key="1">
    <source>
        <dbReference type="ARBA" id="ARBA00023054"/>
    </source>
</evidence>
<sequence>MHSPSSSFDASCFIRKFSLRKKKWPDDYVATGDRQSTITRGKHSSTPSSPTSPSFAFSSFSATVVPVSSASPQPLTSHALAELRAQFSEQLKCLDSKLDLDVTVMSELHEFYRRRALVEQDYSDALAKLVNSLKHKHSNETGKRPNWANYTTTTLWNTLLGTTLRLSDAHATLSEIFGKHMVQRLADMDEDANRLHKQCLDDSTGP</sequence>
<evidence type="ECO:0000313" key="5">
    <source>
        <dbReference type="Proteomes" id="UP000282613"/>
    </source>
</evidence>
<reference evidence="4 5" key="2">
    <citation type="submission" date="2018-11" db="EMBL/GenBank/DDBJ databases">
        <authorList>
            <consortium name="Pathogen Informatics"/>
        </authorList>
    </citation>
    <scope>NUCLEOTIDE SEQUENCE [LARGE SCALE GENOMIC DNA]</scope>
</reference>
<dbReference type="SUPFAM" id="SSF103657">
    <property type="entry name" value="BAR/IMD domain-like"/>
    <property type="match status" value="1"/>
</dbReference>
<proteinExistence type="predicted"/>
<dbReference type="InterPro" id="IPR001060">
    <property type="entry name" value="FCH_dom"/>
</dbReference>
<feature type="domain" description="FCH" evidence="3">
    <location>
        <begin position="83"/>
        <end position="177"/>
    </location>
</feature>
<evidence type="ECO:0000313" key="6">
    <source>
        <dbReference type="WBParaSite" id="TASK_0000153401-mRNA-1"/>
    </source>
</evidence>
<dbReference type="Pfam" id="PF00611">
    <property type="entry name" value="FCH"/>
    <property type="match status" value="1"/>
</dbReference>
<evidence type="ECO:0000256" key="2">
    <source>
        <dbReference type="SAM" id="MobiDB-lite"/>
    </source>
</evidence>
<dbReference type="STRING" id="60517.A0A0R3VVU9"/>
<evidence type="ECO:0000259" key="3">
    <source>
        <dbReference type="SMART" id="SM00055"/>
    </source>
</evidence>
<feature type="region of interest" description="Disordered" evidence="2">
    <location>
        <begin position="33"/>
        <end position="52"/>
    </location>
</feature>
<dbReference type="SMART" id="SM00055">
    <property type="entry name" value="FCH"/>
    <property type="match status" value="1"/>
</dbReference>
<evidence type="ECO:0000313" key="4">
    <source>
        <dbReference type="EMBL" id="VDK23209.1"/>
    </source>
</evidence>
<name>A0A0R3VVU9_TAEAS</name>
<dbReference type="OrthoDB" id="5981864at2759"/>
<dbReference type="Gene3D" id="1.20.1270.60">
    <property type="entry name" value="Arfaptin homology (AH) domain/BAR domain"/>
    <property type="match status" value="1"/>
</dbReference>
<dbReference type="Proteomes" id="UP000282613">
    <property type="component" value="Unassembled WGS sequence"/>
</dbReference>
<dbReference type="InterPro" id="IPR051627">
    <property type="entry name" value="SLIT-ROBO_RhoGAP"/>
</dbReference>